<evidence type="ECO:0000256" key="2">
    <source>
        <dbReference type="ARBA" id="ARBA00006679"/>
    </source>
</evidence>
<gene>
    <name evidence="8" type="ORF">SYV04_16615</name>
</gene>
<reference evidence="8 9" key="1">
    <citation type="submission" date="2023-12" db="EMBL/GenBank/DDBJ databases">
        <title>the genome sequence of Hyalangium sp. s54d21.</title>
        <authorList>
            <person name="Zhang X."/>
        </authorList>
    </citation>
    <scope>NUCLEOTIDE SEQUENCE [LARGE SCALE GENOMIC DNA]</scope>
    <source>
        <strain evidence="9">s54d21</strain>
    </source>
</reference>
<organism evidence="8 9">
    <name type="scientific">Hyalangium rubrum</name>
    <dbReference type="NCBI Taxonomy" id="3103134"/>
    <lineage>
        <taxon>Bacteria</taxon>
        <taxon>Pseudomonadati</taxon>
        <taxon>Myxococcota</taxon>
        <taxon>Myxococcia</taxon>
        <taxon>Myxococcales</taxon>
        <taxon>Cystobacterineae</taxon>
        <taxon>Archangiaceae</taxon>
        <taxon>Hyalangium</taxon>
    </lineage>
</organism>
<dbReference type="InterPro" id="IPR051907">
    <property type="entry name" value="DoxX-like_oxidoreductase"/>
</dbReference>
<evidence type="ECO:0000313" key="9">
    <source>
        <dbReference type="Proteomes" id="UP001291309"/>
    </source>
</evidence>
<dbReference type="PANTHER" id="PTHR33452:SF1">
    <property type="entry name" value="INNER MEMBRANE PROTEIN YPHA-RELATED"/>
    <property type="match status" value="1"/>
</dbReference>
<comment type="similarity">
    <text evidence="2">Belongs to the DoxX family.</text>
</comment>
<evidence type="ECO:0000256" key="7">
    <source>
        <dbReference type="SAM" id="Phobius"/>
    </source>
</evidence>
<keyword evidence="9" id="KW-1185">Reference proteome</keyword>
<feature type="transmembrane region" description="Helical" evidence="7">
    <location>
        <begin position="77"/>
        <end position="93"/>
    </location>
</feature>
<keyword evidence="3" id="KW-1003">Cell membrane</keyword>
<feature type="transmembrane region" description="Helical" evidence="7">
    <location>
        <begin position="12"/>
        <end position="32"/>
    </location>
</feature>
<dbReference type="Proteomes" id="UP001291309">
    <property type="component" value="Unassembled WGS sequence"/>
</dbReference>
<evidence type="ECO:0000256" key="1">
    <source>
        <dbReference type="ARBA" id="ARBA00004651"/>
    </source>
</evidence>
<proteinExistence type="inferred from homology"/>
<evidence type="ECO:0000256" key="3">
    <source>
        <dbReference type="ARBA" id="ARBA00022475"/>
    </source>
</evidence>
<dbReference type="InterPro" id="IPR032808">
    <property type="entry name" value="DoxX"/>
</dbReference>
<dbReference type="PANTHER" id="PTHR33452">
    <property type="entry name" value="OXIDOREDUCTASE CATD-RELATED"/>
    <property type="match status" value="1"/>
</dbReference>
<evidence type="ECO:0000256" key="5">
    <source>
        <dbReference type="ARBA" id="ARBA00022989"/>
    </source>
</evidence>
<keyword evidence="4 7" id="KW-0812">Transmembrane</keyword>
<evidence type="ECO:0000256" key="4">
    <source>
        <dbReference type="ARBA" id="ARBA00022692"/>
    </source>
</evidence>
<name>A0ABU5H5F6_9BACT</name>
<protein>
    <submittedName>
        <fullName evidence="8">DoxX family protein</fullName>
    </submittedName>
</protein>
<feature type="transmembrane region" description="Helical" evidence="7">
    <location>
        <begin position="52"/>
        <end position="70"/>
    </location>
</feature>
<feature type="transmembrane region" description="Helical" evidence="7">
    <location>
        <begin position="99"/>
        <end position="123"/>
    </location>
</feature>
<evidence type="ECO:0000313" key="8">
    <source>
        <dbReference type="EMBL" id="MDY7228043.1"/>
    </source>
</evidence>
<dbReference type="RefSeq" id="WP_321546771.1">
    <property type="nucleotide sequence ID" value="NZ_JAXIVS010000005.1"/>
</dbReference>
<comment type="caution">
    <text evidence="8">The sequence shown here is derived from an EMBL/GenBank/DDBJ whole genome shotgun (WGS) entry which is preliminary data.</text>
</comment>
<comment type="subcellular location">
    <subcellularLocation>
        <location evidence="1">Cell membrane</location>
        <topology evidence="1">Multi-pass membrane protein</topology>
    </subcellularLocation>
</comment>
<evidence type="ECO:0000256" key="6">
    <source>
        <dbReference type="ARBA" id="ARBA00023136"/>
    </source>
</evidence>
<dbReference type="EMBL" id="JAXIVS010000005">
    <property type="protein sequence ID" value="MDY7228043.1"/>
    <property type="molecule type" value="Genomic_DNA"/>
</dbReference>
<keyword evidence="5 7" id="KW-1133">Transmembrane helix</keyword>
<sequence length="140" mass="14771">MTLFHLDTPDRLLVRIAAAAMMVIHGVARTYLGIVNAFGGFLASQGLPAGEVIAWTLTVVEIAGGLALAAGHFRRPLALWFAVELAVGIALVHRHSGWFVVGAGTGGMEFSVLLIVTFLAVAWRGAPAPGSPRLFGRDVR</sequence>
<accession>A0ABU5H5F6</accession>
<dbReference type="Pfam" id="PF07681">
    <property type="entry name" value="DoxX"/>
    <property type="match status" value="1"/>
</dbReference>
<keyword evidence="6 7" id="KW-0472">Membrane</keyword>